<feature type="domain" description="3-hydroxyacyl-CoA dehydrogenase C-terminal" evidence="4">
    <location>
        <begin position="187"/>
        <end position="283"/>
    </location>
</feature>
<dbReference type="Pfam" id="PF00725">
    <property type="entry name" value="3HCDH"/>
    <property type="match status" value="1"/>
</dbReference>
<name>A0A2S7D5S1_9XANT</name>
<feature type="binding site" evidence="3">
    <location>
        <begin position="10"/>
        <end position="15"/>
    </location>
    <ligand>
        <name>NAD(+)</name>
        <dbReference type="ChEBI" id="CHEBI:57540"/>
    </ligand>
</feature>
<proteinExistence type="predicted"/>
<dbReference type="PANTHER" id="PTHR48075:SF5">
    <property type="entry name" value="3-HYDROXYBUTYRYL-COA DEHYDROGENASE"/>
    <property type="match status" value="1"/>
</dbReference>
<dbReference type="InterPro" id="IPR013328">
    <property type="entry name" value="6PGD_dom2"/>
</dbReference>
<dbReference type="PIRSF" id="PIRSF000105">
    <property type="entry name" value="HCDH"/>
    <property type="match status" value="1"/>
</dbReference>
<gene>
    <name evidence="6" type="ORF">XpiCFBP4643_06540</name>
</gene>
<evidence type="ECO:0000256" key="3">
    <source>
        <dbReference type="PIRSR" id="PIRSR000105-2"/>
    </source>
</evidence>
<feature type="binding site" evidence="3">
    <location>
        <position position="93"/>
    </location>
    <ligand>
        <name>NAD(+)</name>
        <dbReference type="ChEBI" id="CHEBI:57540"/>
    </ligand>
</feature>
<dbReference type="Gene3D" id="1.10.1040.10">
    <property type="entry name" value="N-(1-d-carboxylethyl)-l-norvaline Dehydrogenase, domain 2"/>
    <property type="match status" value="1"/>
</dbReference>
<accession>A0A2S7D5S1</accession>
<evidence type="ECO:0000259" key="5">
    <source>
        <dbReference type="Pfam" id="PF02737"/>
    </source>
</evidence>
<dbReference type="OrthoDB" id="5389341at2"/>
<evidence type="ECO:0000313" key="6">
    <source>
        <dbReference type="EMBL" id="PPU69181.1"/>
    </source>
</evidence>
<keyword evidence="3" id="KW-0520">NAD</keyword>
<feature type="site" description="Important for catalytic activity" evidence="2">
    <location>
        <position position="141"/>
    </location>
</feature>
<protein>
    <submittedName>
        <fullName evidence="6">3-hydroxybutyryl-CoA dehydrogenase</fullName>
    </submittedName>
</protein>
<keyword evidence="1" id="KW-0560">Oxidoreductase</keyword>
<dbReference type="SUPFAM" id="SSF51735">
    <property type="entry name" value="NAD(P)-binding Rossmann-fold domains"/>
    <property type="match status" value="1"/>
</dbReference>
<feature type="binding site" evidence="3">
    <location>
        <position position="33"/>
    </location>
    <ligand>
        <name>NAD(+)</name>
        <dbReference type="ChEBI" id="CHEBI:57540"/>
    </ligand>
</feature>
<dbReference type="InterPro" id="IPR022694">
    <property type="entry name" value="3-OHacyl-CoA_DH"/>
</dbReference>
<dbReference type="InterPro" id="IPR006108">
    <property type="entry name" value="3HC_DH_C"/>
</dbReference>
<evidence type="ECO:0000313" key="7">
    <source>
        <dbReference type="Proteomes" id="UP000238191"/>
    </source>
</evidence>
<dbReference type="RefSeq" id="WP_046965491.1">
    <property type="nucleotide sequence ID" value="NZ_MDEI01000004.1"/>
</dbReference>
<organism evidence="6 7">
    <name type="scientific">Xanthomonas pisi</name>
    <dbReference type="NCBI Taxonomy" id="56457"/>
    <lineage>
        <taxon>Bacteria</taxon>
        <taxon>Pseudomonadati</taxon>
        <taxon>Pseudomonadota</taxon>
        <taxon>Gammaproteobacteria</taxon>
        <taxon>Lysobacterales</taxon>
        <taxon>Lysobacteraceae</taxon>
        <taxon>Xanthomonas</taxon>
    </lineage>
</organism>
<dbReference type="SUPFAM" id="SSF48179">
    <property type="entry name" value="6-phosphogluconate dehydrogenase C-terminal domain-like"/>
    <property type="match status" value="1"/>
</dbReference>
<dbReference type="InterPro" id="IPR008927">
    <property type="entry name" value="6-PGluconate_DH-like_C_sf"/>
</dbReference>
<dbReference type="PANTHER" id="PTHR48075">
    <property type="entry name" value="3-HYDROXYACYL-COA DEHYDROGENASE FAMILY PROTEIN"/>
    <property type="match status" value="1"/>
</dbReference>
<feature type="binding site" evidence="3">
    <location>
        <position position="275"/>
    </location>
    <ligand>
        <name>NAD(+)</name>
        <dbReference type="ChEBI" id="CHEBI:57540"/>
    </ligand>
</feature>
<evidence type="ECO:0000259" key="4">
    <source>
        <dbReference type="Pfam" id="PF00725"/>
    </source>
</evidence>
<dbReference type="GO" id="GO:0070403">
    <property type="term" value="F:NAD+ binding"/>
    <property type="evidence" value="ECO:0007669"/>
    <property type="project" value="InterPro"/>
</dbReference>
<reference evidence="7" key="1">
    <citation type="submission" date="2016-08" db="EMBL/GenBank/DDBJ databases">
        <authorList>
            <person name="Merda D."/>
            <person name="Briand M."/>
            <person name="Taghouti G."/>
            <person name="Carrere S."/>
            <person name="Gouzy J."/>
            <person name="Portier P."/>
            <person name="Jacques M.-A."/>
            <person name="Fischer-Le Saux M."/>
        </authorList>
    </citation>
    <scope>NUCLEOTIDE SEQUENCE [LARGE SCALE GENOMIC DNA]</scope>
    <source>
        <strain evidence="7">CFBP4643</strain>
    </source>
</reference>
<dbReference type="EMBL" id="MDEI01000004">
    <property type="protein sequence ID" value="PPU69181.1"/>
    <property type="molecule type" value="Genomic_DNA"/>
</dbReference>
<dbReference type="InterPro" id="IPR006176">
    <property type="entry name" value="3-OHacyl-CoA_DH_NAD-bd"/>
</dbReference>
<comment type="caution">
    <text evidence="6">The sequence shown here is derived from an EMBL/GenBank/DDBJ whole genome shotgun (WGS) entry which is preliminary data.</text>
</comment>
<feature type="binding site" evidence="3">
    <location>
        <position position="120"/>
    </location>
    <ligand>
        <name>NAD(+)</name>
        <dbReference type="ChEBI" id="CHEBI:57540"/>
    </ligand>
</feature>
<dbReference type="AlphaFoldDB" id="A0A2S7D5S1"/>
<feature type="binding site" evidence="3">
    <location>
        <position position="144"/>
    </location>
    <ligand>
        <name>NAD(+)</name>
        <dbReference type="ChEBI" id="CHEBI:57540"/>
    </ligand>
</feature>
<evidence type="ECO:0000256" key="2">
    <source>
        <dbReference type="PIRSR" id="PIRSR000105-1"/>
    </source>
</evidence>
<sequence length="294" mass="31730">MKIANVGVAGAGVIGRGVAQSLAQTGHQVALVDVSEAVLSDAMTDIANGLRFAALSTPHLRSADHALILSRIVVSTNYQSMAHVDFVIENVTEDWDIKQAVYLELDRTCHADCVFAANSSAIRIGRIGATTRRIGNLVGLHFMNPVPQKQHVELIVGYHSSDSAVSAARTLLEQLGKVPILVRDNPGFVSNRVLMLMINEAIHVLEEGVAAVTDVDAIFVHCFSHRMGPLATADLIGLDTILRTLDVLLDDCGDRKFLAAPLLRRMVADGKLGRKSGSGFFEYGKRENSKPHGY</sequence>
<dbReference type="GO" id="GO:0006631">
    <property type="term" value="P:fatty acid metabolic process"/>
    <property type="evidence" value="ECO:0007669"/>
    <property type="project" value="InterPro"/>
</dbReference>
<feature type="binding site" evidence="3">
    <location>
        <position position="98"/>
    </location>
    <ligand>
        <name>NAD(+)</name>
        <dbReference type="ChEBI" id="CHEBI:57540"/>
    </ligand>
</feature>
<evidence type="ECO:0000256" key="1">
    <source>
        <dbReference type="ARBA" id="ARBA00023002"/>
    </source>
</evidence>
<feature type="domain" description="3-hydroxyacyl-CoA dehydrogenase NAD binding" evidence="5">
    <location>
        <begin position="5"/>
        <end position="184"/>
    </location>
</feature>
<dbReference type="Pfam" id="PF02737">
    <property type="entry name" value="3HCDH_N"/>
    <property type="match status" value="1"/>
</dbReference>
<dbReference type="GO" id="GO:0016616">
    <property type="term" value="F:oxidoreductase activity, acting on the CH-OH group of donors, NAD or NADP as acceptor"/>
    <property type="evidence" value="ECO:0007669"/>
    <property type="project" value="InterPro"/>
</dbReference>
<dbReference type="Proteomes" id="UP000238191">
    <property type="component" value="Unassembled WGS sequence"/>
</dbReference>
<dbReference type="Gene3D" id="3.40.50.720">
    <property type="entry name" value="NAD(P)-binding Rossmann-like Domain"/>
    <property type="match status" value="1"/>
</dbReference>
<keyword evidence="7" id="KW-1185">Reference proteome</keyword>
<dbReference type="InterPro" id="IPR036291">
    <property type="entry name" value="NAD(P)-bd_dom_sf"/>
</dbReference>